<evidence type="ECO:0000256" key="17">
    <source>
        <dbReference type="ARBA" id="ARBA00048883"/>
    </source>
</evidence>
<evidence type="ECO:0000256" key="18">
    <source>
        <dbReference type="RuleBase" id="RU367045"/>
    </source>
</evidence>
<comment type="similarity">
    <text evidence="2 18">Belongs to the AAA ATPase family.</text>
</comment>
<dbReference type="GO" id="GO:0016887">
    <property type="term" value="F:ATP hydrolysis activity"/>
    <property type="evidence" value="ECO:0007669"/>
    <property type="project" value="InterPro"/>
</dbReference>
<gene>
    <name evidence="22" type="primary">nsfa</name>
</gene>
<proteinExistence type="inferred from homology"/>
<dbReference type="FunFam" id="3.40.50.300:FF:000187">
    <property type="entry name" value="Vesicular-fusion ATPase SEC18"/>
    <property type="match status" value="1"/>
</dbReference>
<dbReference type="Pfam" id="PF02933">
    <property type="entry name" value="CDC48_2"/>
    <property type="match status" value="1"/>
</dbReference>
<dbReference type="InterPro" id="IPR003593">
    <property type="entry name" value="AAA+_ATPase"/>
</dbReference>
<comment type="cofactor">
    <cofactor evidence="18">
        <name>Mg(2+)</name>
        <dbReference type="ChEBI" id="CHEBI:18420"/>
    </cofactor>
    <text evidence="18">Binds 1 Mg(2+) ion per subunit.</text>
</comment>
<dbReference type="InterPro" id="IPR004201">
    <property type="entry name" value="Cdc48_dom2"/>
</dbReference>
<dbReference type="FunFam" id="1.10.8.60:FF:000026">
    <property type="entry name" value="vesicle-fusing ATPase isoform X1"/>
    <property type="match status" value="1"/>
</dbReference>
<dbReference type="SMART" id="SM01073">
    <property type="entry name" value="CDC48_N"/>
    <property type="match status" value="1"/>
</dbReference>
<keyword evidence="11 18" id="KW-0378">Hydrolase</keyword>
<evidence type="ECO:0000256" key="2">
    <source>
        <dbReference type="ARBA" id="ARBA00006914"/>
    </source>
</evidence>
<dbReference type="Gene3D" id="1.10.8.60">
    <property type="match status" value="2"/>
</dbReference>
<evidence type="ECO:0000256" key="7">
    <source>
        <dbReference type="ARBA" id="ARBA00022553"/>
    </source>
</evidence>
<dbReference type="SMART" id="SM00382">
    <property type="entry name" value="AAA"/>
    <property type="match status" value="2"/>
</dbReference>
<dbReference type="GO" id="GO:0035494">
    <property type="term" value="P:SNARE complex disassembly"/>
    <property type="evidence" value="ECO:0007669"/>
    <property type="project" value="InterPro"/>
</dbReference>
<protein>
    <recommendedName>
        <fullName evidence="4 18">Vesicle-fusing ATPase</fullName>
        <ecNumber evidence="3 18">3.6.4.6</ecNumber>
    </recommendedName>
</protein>
<dbReference type="InterPro" id="IPR054419">
    <property type="entry name" value="NSF_ATPase_lid"/>
</dbReference>
<keyword evidence="7" id="KW-0597">Phosphoprotein</keyword>
<comment type="subunit">
    <text evidence="16">Homohexamer. Interacts with GABARAP and GABARAPL2. Interacts with GRIA2. Interacts with PLK2, leading to disrupt the interaction with GRIA2. Interacts with MUSK; may regulate MUSK endocytosis and activity. Interacts with CDK16.</text>
</comment>
<keyword evidence="14 18" id="KW-0653">Protein transport</keyword>
<dbReference type="Ensembl" id="ENSSFAT00005039482.1">
    <property type="protein sequence ID" value="ENSSFAP00005038065.1"/>
    <property type="gene ID" value="ENSSFAG00005019136.1"/>
</dbReference>
<dbReference type="Pfam" id="PF17862">
    <property type="entry name" value="AAA_lid_3"/>
    <property type="match status" value="1"/>
</dbReference>
<evidence type="ECO:0000259" key="21">
    <source>
        <dbReference type="SMART" id="SM01073"/>
    </source>
</evidence>
<comment type="function">
    <text evidence="18">Required for vesicle-mediated transport. Catalyzes the fusion of transport vesicles within the Golgi cisternae. Is also required for transport from the endoplasmic reticulum to the Golgi stack. Seems to function as a fusion protein required for the delivery of cargo proteins to all compartments of the Golgi stack independent of vesicle origin.</text>
</comment>
<dbReference type="GO" id="GO:0006891">
    <property type="term" value="P:intra-Golgi vesicle-mediated transport"/>
    <property type="evidence" value="ECO:0007669"/>
    <property type="project" value="TreeGrafter"/>
</dbReference>
<evidence type="ECO:0000256" key="12">
    <source>
        <dbReference type="ARBA" id="ARBA00022840"/>
    </source>
</evidence>
<keyword evidence="23" id="KW-1185">Reference proteome</keyword>
<reference evidence="22" key="2">
    <citation type="submission" date="2025-08" db="UniProtKB">
        <authorList>
            <consortium name="Ensembl"/>
        </authorList>
    </citation>
    <scope>IDENTIFICATION</scope>
</reference>
<keyword evidence="10 18" id="KW-0547">Nucleotide-binding</keyword>
<evidence type="ECO:0000259" key="19">
    <source>
        <dbReference type="SMART" id="SM00382"/>
    </source>
</evidence>
<evidence type="ECO:0000256" key="14">
    <source>
        <dbReference type="ARBA" id="ARBA00022927"/>
    </source>
</evidence>
<keyword evidence="18" id="KW-0931">ER-Golgi transport</keyword>
<dbReference type="InterPro" id="IPR003338">
    <property type="entry name" value="CDC4_N-term_subdom"/>
</dbReference>
<dbReference type="SUPFAM" id="SSF52540">
    <property type="entry name" value="P-loop containing nucleoside triphosphate hydrolases"/>
    <property type="match status" value="2"/>
</dbReference>
<dbReference type="Pfam" id="PF02359">
    <property type="entry name" value="CDC48_N"/>
    <property type="match status" value="1"/>
</dbReference>
<keyword evidence="13 18" id="KW-0460">Magnesium</keyword>
<keyword evidence="15" id="KW-0007">Acetylation</keyword>
<evidence type="ECO:0000256" key="4">
    <source>
        <dbReference type="ARBA" id="ARBA00019912"/>
    </source>
</evidence>
<evidence type="ECO:0000256" key="10">
    <source>
        <dbReference type="ARBA" id="ARBA00022741"/>
    </source>
</evidence>
<keyword evidence="12 18" id="KW-0067">ATP-binding</keyword>
<feature type="domain" description="CDC48" evidence="20">
    <location>
        <begin position="106"/>
        <end position="179"/>
    </location>
</feature>
<evidence type="ECO:0000313" key="23">
    <source>
        <dbReference type="Proteomes" id="UP000472267"/>
    </source>
</evidence>
<name>A0A672IAV4_SALFA</name>
<dbReference type="GO" id="GO:0005524">
    <property type="term" value="F:ATP binding"/>
    <property type="evidence" value="ECO:0007669"/>
    <property type="project" value="UniProtKB-UniRule"/>
</dbReference>
<dbReference type="GO" id="GO:0046872">
    <property type="term" value="F:metal ion binding"/>
    <property type="evidence" value="ECO:0007669"/>
    <property type="project" value="UniProtKB-UniRule"/>
</dbReference>
<reference evidence="22" key="1">
    <citation type="submission" date="2019-06" db="EMBL/GenBank/DDBJ databases">
        <authorList>
            <consortium name="Wellcome Sanger Institute Data Sharing"/>
        </authorList>
    </citation>
    <scope>NUCLEOTIDE SEQUENCE [LARGE SCALE GENOMIC DNA]</scope>
</reference>
<dbReference type="EC" id="3.6.4.6" evidence="3 18"/>
<dbReference type="Gene3D" id="3.40.50.300">
    <property type="entry name" value="P-loop containing nucleotide triphosphate hydrolases"/>
    <property type="match status" value="2"/>
</dbReference>
<evidence type="ECO:0000256" key="3">
    <source>
        <dbReference type="ARBA" id="ARBA00012674"/>
    </source>
</evidence>
<evidence type="ECO:0000256" key="9">
    <source>
        <dbReference type="ARBA" id="ARBA00022737"/>
    </source>
</evidence>
<dbReference type="GO" id="GO:0043001">
    <property type="term" value="P:Golgi to plasma membrane protein transport"/>
    <property type="evidence" value="ECO:0007669"/>
    <property type="project" value="TreeGrafter"/>
</dbReference>
<dbReference type="Pfam" id="PF21964">
    <property type="entry name" value="NSF_ATPase_lid"/>
    <property type="match status" value="1"/>
</dbReference>
<dbReference type="Pfam" id="PF00004">
    <property type="entry name" value="AAA"/>
    <property type="match status" value="2"/>
</dbReference>
<keyword evidence="5 18" id="KW-0813">Transport</keyword>
<dbReference type="SUPFAM" id="SSF54585">
    <property type="entry name" value="Cdc48 domain 2-like"/>
    <property type="match status" value="1"/>
</dbReference>
<dbReference type="Gene3D" id="2.40.40.20">
    <property type="match status" value="1"/>
</dbReference>
<evidence type="ECO:0000256" key="11">
    <source>
        <dbReference type="ARBA" id="ARBA00022801"/>
    </source>
</evidence>
<dbReference type="InterPro" id="IPR003959">
    <property type="entry name" value="ATPase_AAA_core"/>
</dbReference>
<organism evidence="22 23">
    <name type="scientific">Salarias fasciatus</name>
    <name type="common">Jewelled blenny</name>
    <name type="synonym">Blennius fasciatus</name>
    <dbReference type="NCBI Taxonomy" id="181472"/>
    <lineage>
        <taxon>Eukaryota</taxon>
        <taxon>Metazoa</taxon>
        <taxon>Chordata</taxon>
        <taxon>Craniata</taxon>
        <taxon>Vertebrata</taxon>
        <taxon>Euteleostomi</taxon>
        <taxon>Actinopterygii</taxon>
        <taxon>Neopterygii</taxon>
        <taxon>Teleostei</taxon>
        <taxon>Neoteleostei</taxon>
        <taxon>Acanthomorphata</taxon>
        <taxon>Ovalentaria</taxon>
        <taxon>Blenniimorphae</taxon>
        <taxon>Blenniiformes</taxon>
        <taxon>Blennioidei</taxon>
        <taxon>Blenniidae</taxon>
        <taxon>Salariinae</taxon>
        <taxon>Salarias</taxon>
    </lineage>
</organism>
<dbReference type="InterPro" id="IPR029067">
    <property type="entry name" value="CDC48_domain_2-like_sf"/>
</dbReference>
<dbReference type="InterPro" id="IPR009010">
    <property type="entry name" value="Asp_de-COase-like_dom_sf"/>
</dbReference>
<feature type="domain" description="CDC48 N-terminal subdomain" evidence="21">
    <location>
        <begin position="1"/>
        <end position="80"/>
    </location>
</feature>
<dbReference type="PANTHER" id="PTHR23078">
    <property type="entry name" value="VESICULAR-FUSION PROTEIN NSF"/>
    <property type="match status" value="1"/>
</dbReference>
<dbReference type="AlphaFoldDB" id="A0A672IAV4"/>
<dbReference type="CDD" id="cd19504">
    <property type="entry name" value="RecA-like_NSF-SEC18_r1-like"/>
    <property type="match status" value="1"/>
</dbReference>
<dbReference type="FunFam" id="3.10.330.10:FF:000003">
    <property type="entry name" value="vesicle-fusing ATPase isoform X1"/>
    <property type="match status" value="1"/>
</dbReference>
<keyword evidence="9" id="KW-0677">Repeat</keyword>
<evidence type="ECO:0000256" key="15">
    <source>
        <dbReference type="ARBA" id="ARBA00022990"/>
    </source>
</evidence>
<dbReference type="PROSITE" id="PS00674">
    <property type="entry name" value="AAA"/>
    <property type="match status" value="1"/>
</dbReference>
<dbReference type="InterPro" id="IPR027417">
    <property type="entry name" value="P-loop_NTPase"/>
</dbReference>
<comment type="subcellular location">
    <subcellularLocation>
        <location evidence="1 18">Cytoplasm</location>
    </subcellularLocation>
</comment>
<sequence>MQAARCPTDELSLTNCAVVSEKDLQSGQHVTVKTTPNHKFVFTVKTHHTVAAGSIAFSLPQRKWAGLSIGQEVEVANYNFDKSKQCIGAMTIEIDFLQKKSTDSSPYDSDKMAAEFIQQFNNQAFSVTQQLVFSFCDKLFGLMVKDIEAMDASILKGEPGSGKKQQKIDIGLMVGNSQVIFEKAENSSLTLVGKAKTKEARQTIINPDWNFEKMGIGGLDKEFSDIFRRAFASRVFPPDIVEQMGCKHVKGILLFGPPGCGKTLMARQIGKMLNAREPKIVNGPEILNKYVGESEANIRKLFAEAEEEQKRLGANSGLHIIIFDELDAICKQRGTGASSTGVHDTVVNQLLSKIDGVEQLNNILVIGMTNRPDLIDDALMRPGRFEVKMEIGLPDEKGRVQILTIHTNKMRSFNLLAGDVNIKELAAETKNYSGAELEGLVRAAQSTAMNRHIKATSTVEVDMERAEKLQVTRADFFGSLNNDIKPAFGTNQEDYSSYIMNGIIKWGDPVTHVLDDGELLVQQTKNSDRTPLVAVLLEGPPHSGKTALAAKIAEDSQFPFIKICSPDKMIGHSEISKCQAIKKVFDDAYKSQLSCVVVDDIERLLDYVPIGPRFSNLVLQALLVLLKKAPPKGRKLLIIGTTSRKDVLQEMEMLDAFSTTIHIPNISTGEQLVDALELLGSFTDKERASIAQQLKGKRVWIGIKKLLVLIEMSLQMDPDYRVTKFLTLLRDEGSHKEDSLFSPPSSVYSSH</sequence>
<evidence type="ECO:0000259" key="20">
    <source>
        <dbReference type="SMART" id="SM01072"/>
    </source>
</evidence>
<keyword evidence="6 18" id="KW-0963">Cytoplasm</keyword>
<evidence type="ECO:0000256" key="8">
    <source>
        <dbReference type="ARBA" id="ARBA00022723"/>
    </source>
</evidence>
<dbReference type="SUPFAM" id="SSF50692">
    <property type="entry name" value="ADC-like"/>
    <property type="match status" value="1"/>
</dbReference>
<dbReference type="GO" id="GO:0005795">
    <property type="term" value="C:Golgi stack"/>
    <property type="evidence" value="ECO:0007669"/>
    <property type="project" value="TreeGrafter"/>
</dbReference>
<dbReference type="SMART" id="SM01072">
    <property type="entry name" value="CDC48_2"/>
    <property type="match status" value="1"/>
</dbReference>
<dbReference type="InterPro" id="IPR041569">
    <property type="entry name" value="AAA_lid_3"/>
</dbReference>
<reference evidence="22" key="3">
    <citation type="submission" date="2025-09" db="UniProtKB">
        <authorList>
            <consortium name="Ensembl"/>
        </authorList>
    </citation>
    <scope>IDENTIFICATION</scope>
</reference>
<evidence type="ECO:0000256" key="13">
    <source>
        <dbReference type="ARBA" id="ARBA00022842"/>
    </source>
</evidence>
<dbReference type="Proteomes" id="UP000472267">
    <property type="component" value="Chromosome 4"/>
</dbReference>
<dbReference type="InterPro" id="IPR003960">
    <property type="entry name" value="ATPase_AAA_CS"/>
</dbReference>
<evidence type="ECO:0000256" key="5">
    <source>
        <dbReference type="ARBA" id="ARBA00022448"/>
    </source>
</evidence>
<dbReference type="InterPro" id="IPR039812">
    <property type="entry name" value="Vesicle-fus_ATPase"/>
</dbReference>
<dbReference type="FunFam" id="1.10.8.60:FF:000031">
    <property type="entry name" value="vesicle-fusing ATPase isoform X1"/>
    <property type="match status" value="1"/>
</dbReference>
<evidence type="ECO:0000256" key="16">
    <source>
        <dbReference type="ARBA" id="ARBA00046527"/>
    </source>
</evidence>
<keyword evidence="8 18" id="KW-0479">Metal-binding</keyword>
<dbReference type="PANTHER" id="PTHR23078:SF3">
    <property type="entry name" value="VESICLE-FUSING ATPASE"/>
    <property type="match status" value="1"/>
</dbReference>
<accession>A0A672IAV4</accession>
<evidence type="ECO:0000313" key="22">
    <source>
        <dbReference type="Ensembl" id="ENSSFAP00005038065.1"/>
    </source>
</evidence>
<comment type="catalytic activity">
    <reaction evidence="17 18">
        <text>ATP + H2O = ADP + phosphate + H(+)</text>
        <dbReference type="Rhea" id="RHEA:13065"/>
        <dbReference type="ChEBI" id="CHEBI:15377"/>
        <dbReference type="ChEBI" id="CHEBI:15378"/>
        <dbReference type="ChEBI" id="CHEBI:30616"/>
        <dbReference type="ChEBI" id="CHEBI:43474"/>
        <dbReference type="ChEBI" id="CHEBI:456216"/>
        <dbReference type="EC" id="3.6.4.6"/>
    </reaction>
</comment>
<dbReference type="FunFam" id="2.40.40.20:FF:000006">
    <property type="entry name" value="vesicle-fusing ATPase isoform X1"/>
    <property type="match status" value="1"/>
</dbReference>
<dbReference type="Gene3D" id="3.10.330.10">
    <property type="match status" value="1"/>
</dbReference>
<feature type="domain" description="AAA+ ATPase" evidence="19">
    <location>
        <begin position="248"/>
        <end position="395"/>
    </location>
</feature>
<feature type="domain" description="AAA+ ATPase" evidence="19">
    <location>
        <begin position="531"/>
        <end position="667"/>
    </location>
</feature>
<dbReference type="FunFam" id="3.40.50.300:FF:000166">
    <property type="entry name" value="vesicle-fusing ATPase isoform X1"/>
    <property type="match status" value="1"/>
</dbReference>
<evidence type="ECO:0000256" key="1">
    <source>
        <dbReference type="ARBA" id="ARBA00004496"/>
    </source>
</evidence>
<evidence type="ECO:0000256" key="6">
    <source>
        <dbReference type="ARBA" id="ARBA00022490"/>
    </source>
</evidence>